<dbReference type="AlphaFoldDB" id="A0A060UZQ3"/>
<protein>
    <recommendedName>
        <fullName evidence="4">ATPase AAA-type core domain-containing protein</fullName>
    </recommendedName>
</protein>
<dbReference type="Proteomes" id="UP000193925">
    <property type="component" value="Chromosome AFERRI"/>
</dbReference>
<sequence>MRHTHFNDAWKRDIVNVVDGALGKDASAVLIATHSAIVLSDVFDEEIVLIKKRKGVRDRCCARAHLCYRSKRTYDDGFRCRRQYWYASVKTH</sequence>
<evidence type="ECO:0000313" key="1">
    <source>
        <dbReference type="EMBL" id="CDQ11914.1"/>
    </source>
</evidence>
<evidence type="ECO:0000313" key="2">
    <source>
        <dbReference type="EMBL" id="SMH65470.1"/>
    </source>
</evidence>
<reference evidence="1" key="1">
    <citation type="submission" date="2014-03" db="EMBL/GenBank/DDBJ databases">
        <authorList>
            <person name="Genoscope - CEA"/>
        </authorList>
    </citation>
    <scope>NUCLEOTIDE SEQUENCE [LARGE SCALE GENOMIC DNA]</scope>
    <source>
        <strain evidence="1">CF27</strain>
    </source>
</reference>
<dbReference type="EMBL" id="LT841305">
    <property type="protein sequence ID" value="SMH65470.1"/>
    <property type="molecule type" value="Genomic_DNA"/>
</dbReference>
<dbReference type="EMBL" id="CCCS020000057">
    <property type="protein sequence ID" value="CDQ11914.1"/>
    <property type="molecule type" value="Genomic_DNA"/>
</dbReference>
<accession>A0A060UZQ3</accession>
<gene>
    <name evidence="2" type="ORF">AFERRI_20252</name>
    <name evidence="1" type="ORF">AFERRI_600140</name>
</gene>
<reference evidence="2 3" key="3">
    <citation type="submission" date="2017-03" db="EMBL/GenBank/DDBJ databases">
        <authorList>
            <person name="Regsiter A."/>
            <person name="William W."/>
        </authorList>
    </citation>
    <scope>NUCLEOTIDE SEQUENCE [LARGE SCALE GENOMIC DNA]</scope>
    <source>
        <strain evidence="2">PRJEB5721</strain>
    </source>
</reference>
<name>A0A060UZQ3_9PROT</name>
<reference evidence="1" key="2">
    <citation type="submission" date="2014-07" db="EMBL/GenBank/DDBJ databases">
        <title>Initial genome analysis of the psychrotolerant acidophile Acidithiobacillus ferrivorans CF27: insights into iron and sulfur oxidation pathways and into biofilm formation.</title>
        <authorList>
            <person name="Talla E."/>
            <person name="Hedrich S."/>
            <person name="Mangenot S."/>
            <person name="Ji B."/>
            <person name="Johnson D.B."/>
            <person name="Barbe V."/>
            <person name="Bonnefoy V."/>
        </authorList>
    </citation>
    <scope>NUCLEOTIDE SEQUENCE [LARGE SCALE GENOMIC DNA]</scope>
    <source>
        <strain evidence="1">CF27</strain>
    </source>
</reference>
<evidence type="ECO:0008006" key="4">
    <source>
        <dbReference type="Google" id="ProtNLM"/>
    </source>
</evidence>
<keyword evidence="3" id="KW-1185">Reference proteome</keyword>
<organism evidence="1">
    <name type="scientific">Acidithiobacillus ferrivorans</name>
    <dbReference type="NCBI Taxonomy" id="160808"/>
    <lineage>
        <taxon>Bacteria</taxon>
        <taxon>Pseudomonadati</taxon>
        <taxon>Pseudomonadota</taxon>
        <taxon>Acidithiobacillia</taxon>
        <taxon>Acidithiobacillales</taxon>
        <taxon>Acidithiobacillaceae</taxon>
        <taxon>Acidithiobacillus</taxon>
    </lineage>
</organism>
<evidence type="ECO:0000313" key="3">
    <source>
        <dbReference type="Proteomes" id="UP000193925"/>
    </source>
</evidence>
<proteinExistence type="predicted"/>